<accession>B9D5I0</accession>
<dbReference type="EMBL" id="ACFU01000040">
    <property type="protein sequence ID" value="EEF12726.1"/>
    <property type="molecule type" value="Genomic_DNA"/>
</dbReference>
<evidence type="ECO:0000313" key="1">
    <source>
        <dbReference type="EMBL" id="EEF12726.1"/>
    </source>
</evidence>
<name>B9D5I0_CAMRE</name>
<comment type="caution">
    <text evidence="1">The sequence shown here is derived from an EMBL/GenBank/DDBJ whole genome shotgun (WGS) entry which is preliminary data.</text>
</comment>
<sequence length="40" mass="4341">MLGSVIYGKTTATNLKPQINAVKFDKFDTKANKTGKGKIL</sequence>
<gene>
    <name evidence="1" type="ORF">CAMRE0001_1091</name>
</gene>
<dbReference type="AlphaFoldDB" id="B9D5I0"/>
<reference evidence="1 2" key="1">
    <citation type="submission" date="2008-08" db="EMBL/GenBank/DDBJ databases">
        <authorList>
            <person name="Madupu R."/>
            <person name="Durkin A.S."/>
            <person name="Torralba M."/>
            <person name="Methe B."/>
            <person name="Sutton G.G."/>
            <person name="Strausberg R.L."/>
            <person name="Nelson K.E."/>
        </authorList>
    </citation>
    <scope>NUCLEOTIDE SEQUENCE [LARGE SCALE GENOMIC DNA]</scope>
    <source>
        <strain evidence="1 2">RM3267</strain>
    </source>
</reference>
<dbReference type="STRING" id="553218.CAMRE0001_1091"/>
<proteinExistence type="predicted"/>
<dbReference type="Proteomes" id="UP000003082">
    <property type="component" value="Unassembled WGS sequence"/>
</dbReference>
<organism evidence="1 2">
    <name type="scientific">Campylobacter rectus RM3267</name>
    <dbReference type="NCBI Taxonomy" id="553218"/>
    <lineage>
        <taxon>Bacteria</taxon>
        <taxon>Pseudomonadati</taxon>
        <taxon>Campylobacterota</taxon>
        <taxon>Epsilonproteobacteria</taxon>
        <taxon>Campylobacterales</taxon>
        <taxon>Campylobacteraceae</taxon>
        <taxon>Campylobacter</taxon>
    </lineage>
</organism>
<protein>
    <submittedName>
        <fullName evidence="1">Uncharacterized protein</fullName>
    </submittedName>
</protein>
<evidence type="ECO:0000313" key="2">
    <source>
        <dbReference type="Proteomes" id="UP000003082"/>
    </source>
</evidence>
<keyword evidence="2" id="KW-1185">Reference proteome</keyword>